<gene>
    <name evidence="12" type="ORF">GX888_00980</name>
</gene>
<evidence type="ECO:0000256" key="8">
    <source>
        <dbReference type="ARBA" id="ARBA00049348"/>
    </source>
</evidence>
<dbReference type="EMBL" id="JAAZIL010000025">
    <property type="protein sequence ID" value="NLZ24310.1"/>
    <property type="molecule type" value="Genomic_DNA"/>
</dbReference>
<dbReference type="GO" id="GO:0003908">
    <property type="term" value="F:methylated-DNA-[protein]-cysteine S-methyltransferase activity"/>
    <property type="evidence" value="ECO:0007669"/>
    <property type="project" value="UniProtKB-UniRule"/>
</dbReference>
<keyword evidence="5 9" id="KW-0808">Transferase</keyword>
<dbReference type="InterPro" id="IPR036631">
    <property type="entry name" value="MGMT_N_sf"/>
</dbReference>
<dbReference type="Pfam" id="PF02870">
    <property type="entry name" value="Methyltransf_1N"/>
    <property type="match status" value="1"/>
</dbReference>
<comment type="caution">
    <text evidence="12">The sequence shown here is derived from an EMBL/GenBank/DDBJ whole genome shotgun (WGS) entry which is preliminary data.</text>
</comment>
<dbReference type="HAMAP" id="MF_00772">
    <property type="entry name" value="OGT"/>
    <property type="match status" value="1"/>
</dbReference>
<evidence type="ECO:0000256" key="3">
    <source>
        <dbReference type="ARBA" id="ARBA00022490"/>
    </source>
</evidence>
<evidence type="ECO:0000256" key="2">
    <source>
        <dbReference type="ARBA" id="ARBA00008711"/>
    </source>
</evidence>
<name>A0A847VCW8_9BACT</name>
<comment type="catalytic activity">
    <reaction evidence="1 9">
        <text>a 4-O-methyl-thymidine in DNA + L-cysteinyl-[protein] = a thymidine in DNA + S-methyl-L-cysteinyl-[protein]</text>
        <dbReference type="Rhea" id="RHEA:53428"/>
        <dbReference type="Rhea" id="RHEA-COMP:10131"/>
        <dbReference type="Rhea" id="RHEA-COMP:10132"/>
        <dbReference type="Rhea" id="RHEA-COMP:13555"/>
        <dbReference type="Rhea" id="RHEA-COMP:13556"/>
        <dbReference type="ChEBI" id="CHEBI:29950"/>
        <dbReference type="ChEBI" id="CHEBI:82612"/>
        <dbReference type="ChEBI" id="CHEBI:137386"/>
        <dbReference type="ChEBI" id="CHEBI:137387"/>
        <dbReference type="EC" id="2.1.1.63"/>
    </reaction>
</comment>
<evidence type="ECO:0000259" key="10">
    <source>
        <dbReference type="Pfam" id="PF01035"/>
    </source>
</evidence>
<comment type="catalytic activity">
    <reaction evidence="8 9">
        <text>a 6-O-methyl-2'-deoxyguanosine in DNA + L-cysteinyl-[protein] = S-methyl-L-cysteinyl-[protein] + a 2'-deoxyguanosine in DNA</text>
        <dbReference type="Rhea" id="RHEA:24000"/>
        <dbReference type="Rhea" id="RHEA-COMP:10131"/>
        <dbReference type="Rhea" id="RHEA-COMP:10132"/>
        <dbReference type="Rhea" id="RHEA-COMP:11367"/>
        <dbReference type="Rhea" id="RHEA-COMP:11368"/>
        <dbReference type="ChEBI" id="CHEBI:29950"/>
        <dbReference type="ChEBI" id="CHEBI:82612"/>
        <dbReference type="ChEBI" id="CHEBI:85445"/>
        <dbReference type="ChEBI" id="CHEBI:85448"/>
        <dbReference type="EC" id="2.1.1.63"/>
    </reaction>
</comment>
<dbReference type="SUPFAM" id="SSF46767">
    <property type="entry name" value="Methylated DNA-protein cysteine methyltransferase, C-terminal domain"/>
    <property type="match status" value="1"/>
</dbReference>
<dbReference type="InterPro" id="IPR023546">
    <property type="entry name" value="MGMT"/>
</dbReference>
<dbReference type="GO" id="GO:0032259">
    <property type="term" value="P:methylation"/>
    <property type="evidence" value="ECO:0007669"/>
    <property type="project" value="UniProtKB-KW"/>
</dbReference>
<evidence type="ECO:0000256" key="7">
    <source>
        <dbReference type="ARBA" id="ARBA00023204"/>
    </source>
</evidence>
<keyword evidence="4 9" id="KW-0489">Methyltransferase</keyword>
<keyword evidence="7 9" id="KW-0234">DNA repair</keyword>
<dbReference type="InterPro" id="IPR001497">
    <property type="entry name" value="MethylDNA_cys_MeTrfase_AS"/>
</dbReference>
<feature type="domain" description="Methylated-DNA-[protein]-cysteine S-methyltransferase DNA binding" evidence="10">
    <location>
        <begin position="81"/>
        <end position="161"/>
    </location>
</feature>
<reference evidence="12 13" key="1">
    <citation type="journal article" date="2020" name="Biotechnol. Biofuels">
        <title>New insights from the biogas microbiome by comprehensive genome-resolved metagenomics of nearly 1600 species originating from multiple anaerobic digesters.</title>
        <authorList>
            <person name="Campanaro S."/>
            <person name="Treu L."/>
            <person name="Rodriguez-R L.M."/>
            <person name="Kovalovszki A."/>
            <person name="Ziels R.M."/>
            <person name="Maus I."/>
            <person name="Zhu X."/>
            <person name="Kougias P.G."/>
            <person name="Basile A."/>
            <person name="Luo G."/>
            <person name="Schluter A."/>
            <person name="Konstantinidis K.T."/>
            <person name="Angelidaki I."/>
        </authorList>
    </citation>
    <scope>NUCLEOTIDE SEQUENCE [LARGE SCALE GENOMIC DNA]</scope>
    <source>
        <strain evidence="12">AS19jrsBPTG_9</strain>
    </source>
</reference>
<evidence type="ECO:0000259" key="11">
    <source>
        <dbReference type="Pfam" id="PF02870"/>
    </source>
</evidence>
<dbReference type="PANTHER" id="PTHR10815">
    <property type="entry name" value="METHYLATED-DNA--PROTEIN-CYSTEINE METHYLTRANSFERASE"/>
    <property type="match status" value="1"/>
</dbReference>
<protein>
    <recommendedName>
        <fullName evidence="9">Methylated-DNA--protein-cysteine methyltransferase</fullName>
        <ecNumber evidence="9">2.1.1.63</ecNumber>
    </recommendedName>
    <alternativeName>
        <fullName evidence="9">6-O-methylguanine-DNA methyltransferase</fullName>
        <shortName evidence="9">MGMT</shortName>
    </alternativeName>
    <alternativeName>
        <fullName evidence="9">O-6-methylguanine-DNA-alkyltransferase</fullName>
    </alternativeName>
</protein>
<dbReference type="InterPro" id="IPR008332">
    <property type="entry name" value="MethylG_MeTrfase_N"/>
</dbReference>
<comment type="subcellular location">
    <subcellularLocation>
        <location evidence="9">Cytoplasm</location>
    </subcellularLocation>
</comment>
<dbReference type="CDD" id="cd06445">
    <property type="entry name" value="ATase"/>
    <property type="match status" value="1"/>
</dbReference>
<evidence type="ECO:0000256" key="1">
    <source>
        <dbReference type="ARBA" id="ARBA00001286"/>
    </source>
</evidence>
<keyword evidence="6 9" id="KW-0227">DNA damage</keyword>
<evidence type="ECO:0000256" key="5">
    <source>
        <dbReference type="ARBA" id="ARBA00022679"/>
    </source>
</evidence>
<dbReference type="PROSITE" id="PS00374">
    <property type="entry name" value="MGMT"/>
    <property type="match status" value="1"/>
</dbReference>
<feature type="domain" description="Methylguanine DNA methyltransferase ribonuclease-like" evidence="11">
    <location>
        <begin position="4"/>
        <end position="76"/>
    </location>
</feature>
<sequence length="163" mass="18202">MKYYKTEYQSSLGKLTLVSDGHSLVGLWIEGQKYFESTIDGEIVERDNLNIFTETKNWLDRYFKGEKPLASELSLSPKGSPFRQKVWSILCNIPYGKTVTYKEIAKKLGRDTMSAQAVGGAVGHNPISIIIPCHRVIGSDGSMVGYAGGIDRKVWLLKHEGFV</sequence>
<dbReference type="AlphaFoldDB" id="A0A847VCW8"/>
<feature type="active site" description="Nucleophile; methyl group acceptor" evidence="9">
    <location>
        <position position="133"/>
    </location>
</feature>
<comment type="function">
    <text evidence="9">Involved in the cellular defense against the biological effects of O6-methylguanine (O6-MeG) and O4-methylthymine (O4-MeT) in DNA. Repairs the methylated nucleobase in DNA by stoichiometrically transferring the methyl group to a cysteine residue in the enzyme. This is a suicide reaction: the enzyme is irreversibly inactivated.</text>
</comment>
<dbReference type="InterPro" id="IPR036217">
    <property type="entry name" value="MethylDNA_cys_MeTrfase_DNAb"/>
</dbReference>
<evidence type="ECO:0000256" key="6">
    <source>
        <dbReference type="ARBA" id="ARBA00022763"/>
    </source>
</evidence>
<dbReference type="Pfam" id="PF01035">
    <property type="entry name" value="DNA_binding_1"/>
    <property type="match status" value="1"/>
</dbReference>
<dbReference type="PANTHER" id="PTHR10815:SF5">
    <property type="entry name" value="METHYLATED-DNA--PROTEIN-CYSTEINE METHYLTRANSFERASE"/>
    <property type="match status" value="1"/>
</dbReference>
<dbReference type="Proteomes" id="UP000564033">
    <property type="component" value="Unassembled WGS sequence"/>
</dbReference>
<dbReference type="Gene3D" id="3.30.160.70">
    <property type="entry name" value="Methylated DNA-protein cysteine methyltransferase domain"/>
    <property type="match status" value="1"/>
</dbReference>
<dbReference type="Gene3D" id="1.10.10.10">
    <property type="entry name" value="Winged helix-like DNA-binding domain superfamily/Winged helix DNA-binding domain"/>
    <property type="match status" value="1"/>
</dbReference>
<keyword evidence="3 9" id="KW-0963">Cytoplasm</keyword>
<evidence type="ECO:0000313" key="12">
    <source>
        <dbReference type="EMBL" id="NLZ24310.1"/>
    </source>
</evidence>
<dbReference type="GO" id="GO:0005737">
    <property type="term" value="C:cytoplasm"/>
    <property type="evidence" value="ECO:0007669"/>
    <property type="project" value="UniProtKB-SubCell"/>
</dbReference>
<dbReference type="SUPFAM" id="SSF53155">
    <property type="entry name" value="Methylated DNA-protein cysteine methyltransferase domain"/>
    <property type="match status" value="1"/>
</dbReference>
<dbReference type="FunFam" id="1.10.10.10:FF:000214">
    <property type="entry name" value="Methylated-DNA--protein-cysteine methyltransferase"/>
    <property type="match status" value="1"/>
</dbReference>
<dbReference type="InterPro" id="IPR036388">
    <property type="entry name" value="WH-like_DNA-bd_sf"/>
</dbReference>
<organism evidence="12 13">
    <name type="scientific">Candidatus Dojkabacteria bacterium</name>
    <dbReference type="NCBI Taxonomy" id="2099670"/>
    <lineage>
        <taxon>Bacteria</taxon>
        <taxon>Candidatus Dojkabacteria</taxon>
    </lineage>
</organism>
<evidence type="ECO:0000256" key="9">
    <source>
        <dbReference type="HAMAP-Rule" id="MF_00772"/>
    </source>
</evidence>
<dbReference type="NCBIfam" id="TIGR00589">
    <property type="entry name" value="ogt"/>
    <property type="match status" value="1"/>
</dbReference>
<evidence type="ECO:0000313" key="13">
    <source>
        <dbReference type="Proteomes" id="UP000564033"/>
    </source>
</evidence>
<comment type="miscellaneous">
    <text evidence="9">This enzyme catalyzes only one turnover and therefore is not strictly catalytic. According to one definition, an enzyme is a biocatalyst that acts repeatedly and over many reaction cycles.</text>
</comment>
<accession>A0A847VCW8</accession>
<comment type="similarity">
    <text evidence="2 9">Belongs to the MGMT family.</text>
</comment>
<dbReference type="EC" id="2.1.1.63" evidence="9"/>
<dbReference type="InterPro" id="IPR014048">
    <property type="entry name" value="MethylDNA_cys_MeTrfase_DNA-bd"/>
</dbReference>
<evidence type="ECO:0000256" key="4">
    <source>
        <dbReference type="ARBA" id="ARBA00022603"/>
    </source>
</evidence>
<dbReference type="GO" id="GO:0006307">
    <property type="term" value="P:DNA alkylation repair"/>
    <property type="evidence" value="ECO:0007669"/>
    <property type="project" value="UniProtKB-UniRule"/>
</dbReference>
<proteinExistence type="inferred from homology"/>